<reference evidence="5 6" key="1">
    <citation type="submission" date="2019-10" db="EMBL/GenBank/DDBJ databases">
        <title>Taxonomy of Antarctic Massilia spp.: description of Massilia rubra sp. nov., Massilia aquatica sp. nov., Massilia mucilaginosa sp. nov., Massilia frigida sp. nov. isolated from streams, lakes and regoliths.</title>
        <authorList>
            <person name="Holochova P."/>
            <person name="Sedlacek I."/>
            <person name="Kralova S."/>
            <person name="Maslanova I."/>
            <person name="Busse H.-J."/>
            <person name="Stankova E."/>
            <person name="Vrbovska V."/>
            <person name="Kovarovic V."/>
            <person name="Bartak M."/>
            <person name="Svec P."/>
            <person name="Pantucek R."/>
        </authorList>
    </citation>
    <scope>NUCLEOTIDE SEQUENCE [LARGE SCALE GENOMIC DNA]</scope>
    <source>
        <strain evidence="5 6">CCM 8694</strain>
    </source>
</reference>
<evidence type="ECO:0000313" key="5">
    <source>
        <dbReference type="EMBL" id="NHZ64184.1"/>
    </source>
</evidence>
<feature type="domain" description="Multidrug resistance protein MdtA-like barrel-sandwich hybrid" evidence="3">
    <location>
        <begin position="104"/>
        <end position="294"/>
    </location>
</feature>
<protein>
    <submittedName>
        <fullName evidence="5">HlyD family efflux transporter periplasmic adaptor subunit</fullName>
    </submittedName>
</protein>
<name>A0ABX0MN31_9BURK</name>
<feature type="transmembrane region" description="Helical" evidence="2">
    <location>
        <begin position="59"/>
        <end position="80"/>
    </location>
</feature>
<dbReference type="Pfam" id="PF25954">
    <property type="entry name" value="Beta-barrel_RND_2"/>
    <property type="match status" value="1"/>
</dbReference>
<dbReference type="Gene3D" id="2.40.50.100">
    <property type="match status" value="1"/>
</dbReference>
<dbReference type="Gene3D" id="1.10.287.470">
    <property type="entry name" value="Helix hairpin bin"/>
    <property type="match status" value="2"/>
</dbReference>
<dbReference type="EMBL" id="WHJF01000047">
    <property type="protein sequence ID" value="NHZ64184.1"/>
    <property type="molecule type" value="Genomic_DNA"/>
</dbReference>
<keyword evidence="2" id="KW-0812">Transmembrane</keyword>
<keyword evidence="2" id="KW-1133">Transmembrane helix</keyword>
<feature type="region of interest" description="Disordered" evidence="1">
    <location>
        <begin position="1"/>
        <end position="37"/>
    </location>
</feature>
<evidence type="ECO:0000259" key="4">
    <source>
        <dbReference type="Pfam" id="PF25954"/>
    </source>
</evidence>
<comment type="caution">
    <text evidence="5">The sequence shown here is derived from an EMBL/GenBank/DDBJ whole genome shotgun (WGS) entry which is preliminary data.</text>
</comment>
<dbReference type="PRINTS" id="PR01490">
    <property type="entry name" value="RTXTOXIND"/>
</dbReference>
<dbReference type="PANTHER" id="PTHR30386:SF24">
    <property type="entry name" value="MULTIDRUG RESISTANCE EFFLUX PUMP"/>
    <property type="match status" value="1"/>
</dbReference>
<dbReference type="Gene3D" id="2.40.30.170">
    <property type="match status" value="1"/>
</dbReference>
<dbReference type="Proteomes" id="UP000610594">
    <property type="component" value="Unassembled WGS sequence"/>
</dbReference>
<dbReference type="Pfam" id="PF25917">
    <property type="entry name" value="BSH_RND"/>
    <property type="match status" value="1"/>
</dbReference>
<organism evidence="5 6">
    <name type="scientific">Massilia genomosp. 1</name>
    <dbReference type="NCBI Taxonomy" id="2609280"/>
    <lineage>
        <taxon>Bacteria</taxon>
        <taxon>Pseudomonadati</taxon>
        <taxon>Pseudomonadota</taxon>
        <taxon>Betaproteobacteria</taxon>
        <taxon>Burkholderiales</taxon>
        <taxon>Oxalobacteraceae</taxon>
        <taxon>Telluria group</taxon>
        <taxon>Massilia</taxon>
    </lineage>
</organism>
<dbReference type="RefSeq" id="WP_167238234.1">
    <property type="nucleotide sequence ID" value="NZ_WHJF01000047.1"/>
</dbReference>
<dbReference type="InterPro" id="IPR058625">
    <property type="entry name" value="MdtA-like_BSH"/>
</dbReference>
<evidence type="ECO:0000256" key="2">
    <source>
        <dbReference type="SAM" id="Phobius"/>
    </source>
</evidence>
<feature type="domain" description="CusB-like beta-barrel" evidence="4">
    <location>
        <begin position="301"/>
        <end position="344"/>
    </location>
</feature>
<evidence type="ECO:0000256" key="1">
    <source>
        <dbReference type="SAM" id="MobiDB-lite"/>
    </source>
</evidence>
<evidence type="ECO:0000313" key="6">
    <source>
        <dbReference type="Proteomes" id="UP000610594"/>
    </source>
</evidence>
<dbReference type="InterPro" id="IPR058792">
    <property type="entry name" value="Beta-barrel_RND_2"/>
</dbReference>
<gene>
    <name evidence="5" type="ORF">F1735_18055</name>
</gene>
<sequence>MSNPLPPSRSEPAVDDTPDEANPPVPGDSSNTAAPIPPAAVPVAPAVPDAPPKYIKPKLWSVVLMAVVALVGIVLIMWAWRLGPFNSTLVQTDNGYVRGQITVLAPQVNGYVAEVLVKDFQFVKAGQPLLRIDERIYKARVEQAEAQRDGAIAALDNFTQTQAQNRARGGAARATLVAVQAERNRAAAELGRVEELAAKGSVSLNERDRVRMTTQLAGANVLKAKADIAIAEETVKATTVSRGGLEAQVKNAEAQLALAKIDLSNTVVKAPRDGQVSEASVRLGQYVTAGSQLLFLVPDSMWIVANFKENQTWKMRIGQRATFTVDAFNGAALTGHIEQIAPATGSEFSVLRADNASGNFTKVVQRLPVRIAIDPGQELARRLRPGMSVIVKVDTVGAAEQQP</sequence>
<evidence type="ECO:0000259" key="3">
    <source>
        <dbReference type="Pfam" id="PF25917"/>
    </source>
</evidence>
<dbReference type="InterPro" id="IPR050739">
    <property type="entry name" value="MFP"/>
</dbReference>
<dbReference type="PANTHER" id="PTHR30386">
    <property type="entry name" value="MEMBRANE FUSION SUBUNIT OF EMRAB-TOLC MULTIDRUG EFFLUX PUMP"/>
    <property type="match status" value="1"/>
</dbReference>
<keyword evidence="6" id="KW-1185">Reference proteome</keyword>
<keyword evidence="2" id="KW-0472">Membrane</keyword>
<dbReference type="SUPFAM" id="SSF111369">
    <property type="entry name" value="HlyD-like secretion proteins"/>
    <property type="match status" value="2"/>
</dbReference>
<proteinExistence type="predicted"/>
<accession>A0ABX0MN31</accession>